<protein>
    <submittedName>
        <fullName evidence="4">ABC transporter related</fullName>
    </submittedName>
</protein>
<keyword evidence="2" id="KW-0067">ATP-binding</keyword>
<dbReference type="InterPro" id="IPR003593">
    <property type="entry name" value="AAA+_ATPase"/>
</dbReference>
<feature type="domain" description="ABC transporter" evidence="3">
    <location>
        <begin position="9"/>
        <end position="238"/>
    </location>
</feature>
<sequence length="311" mass="34954">MTNNNENIIEVNNLTIAFGSFKAVDGISFDVKKGEIFGFLGANGAGKTTTIRTICGILNPSSGTVKVNGKDVSSSTAVLKPFISYMSQKFTLYPDLTIKENIYFAGSLYNMSKNKIEQRAKEIFKFINLESDTDSLVKNLPGGIKQMIALGATLLHDPEIVFLDEPTAGTSPSTREDFWKLIKLLAQNGKTIFVTTHYMDEAEYCNRIVLMERGKIIAFDTPENLKKTFFPRAPKQLVFKQPKQAEVRQEFYKEKIGVLAVFGNDLRVEVEDEEKFEILQKKYKDVFETNESAPTLEDVFLKALRQKGGPE</sequence>
<dbReference type="GO" id="GO:0016887">
    <property type="term" value="F:ATP hydrolysis activity"/>
    <property type="evidence" value="ECO:0007669"/>
    <property type="project" value="InterPro"/>
</dbReference>
<dbReference type="Proteomes" id="UP000001029">
    <property type="component" value="Chromosome"/>
</dbReference>
<dbReference type="InterPro" id="IPR003439">
    <property type="entry name" value="ABC_transporter-like_ATP-bd"/>
</dbReference>
<evidence type="ECO:0000256" key="1">
    <source>
        <dbReference type="ARBA" id="ARBA00022741"/>
    </source>
</evidence>
<dbReference type="HOGENOM" id="CLU_000604_1_2_0"/>
<name>B2KDK2_ELUMP</name>
<evidence type="ECO:0000256" key="2">
    <source>
        <dbReference type="ARBA" id="ARBA00022840"/>
    </source>
</evidence>
<dbReference type="EMBL" id="CP001055">
    <property type="protein sequence ID" value="ACC98598.1"/>
    <property type="molecule type" value="Genomic_DNA"/>
</dbReference>
<dbReference type="OrthoDB" id="9781337at2"/>
<dbReference type="PANTHER" id="PTHR43038">
    <property type="entry name" value="ATP-BINDING CASSETTE, SUB-FAMILY H, MEMBER 1"/>
    <property type="match status" value="1"/>
</dbReference>
<evidence type="ECO:0000313" key="5">
    <source>
        <dbReference type="Proteomes" id="UP000001029"/>
    </source>
</evidence>
<dbReference type="KEGG" id="emi:Emin_1045"/>
<evidence type="ECO:0000259" key="3">
    <source>
        <dbReference type="PROSITE" id="PS50893"/>
    </source>
</evidence>
<accession>B2KDK2</accession>
<gene>
    <name evidence="4" type="ordered locus">Emin_1045</name>
</gene>
<dbReference type="RefSeq" id="WP_012415213.1">
    <property type="nucleotide sequence ID" value="NC_010644.1"/>
</dbReference>
<evidence type="ECO:0000313" key="4">
    <source>
        <dbReference type="EMBL" id="ACC98598.1"/>
    </source>
</evidence>
<dbReference type="Pfam" id="PF00005">
    <property type="entry name" value="ABC_tran"/>
    <property type="match status" value="1"/>
</dbReference>
<dbReference type="STRING" id="445932.Emin_1045"/>
<proteinExistence type="predicted"/>
<dbReference type="SUPFAM" id="SSF52540">
    <property type="entry name" value="P-loop containing nucleoside triphosphate hydrolases"/>
    <property type="match status" value="1"/>
</dbReference>
<keyword evidence="1" id="KW-0547">Nucleotide-binding</keyword>
<keyword evidence="5" id="KW-1185">Reference proteome</keyword>
<dbReference type="InterPro" id="IPR027417">
    <property type="entry name" value="P-loop_NTPase"/>
</dbReference>
<dbReference type="SMART" id="SM00382">
    <property type="entry name" value="AAA"/>
    <property type="match status" value="1"/>
</dbReference>
<dbReference type="GO" id="GO:0005524">
    <property type="term" value="F:ATP binding"/>
    <property type="evidence" value="ECO:0007669"/>
    <property type="project" value="UniProtKB-KW"/>
</dbReference>
<dbReference type="Gene3D" id="3.40.50.300">
    <property type="entry name" value="P-loop containing nucleotide triphosphate hydrolases"/>
    <property type="match status" value="1"/>
</dbReference>
<dbReference type="PROSITE" id="PS50893">
    <property type="entry name" value="ABC_TRANSPORTER_2"/>
    <property type="match status" value="1"/>
</dbReference>
<dbReference type="AlphaFoldDB" id="B2KDK2"/>
<reference evidence="4 5" key="1">
    <citation type="journal article" date="2009" name="Appl. Environ. Microbiol.">
        <title>Genomic analysis of 'Elusimicrobium minutum,' the first cultivated representative of the phylum 'Elusimicrobia' (formerly termite group 1).</title>
        <authorList>
            <person name="Herlemann D.P.R."/>
            <person name="Geissinger O."/>
            <person name="Ikeda-Ohtsubo W."/>
            <person name="Kunin V."/>
            <person name="Sun H."/>
            <person name="Lapidus A."/>
            <person name="Hugenholtz P."/>
            <person name="Brune A."/>
        </authorList>
    </citation>
    <scope>NUCLEOTIDE SEQUENCE [LARGE SCALE GENOMIC DNA]</scope>
    <source>
        <strain evidence="4 5">Pei191</strain>
    </source>
</reference>
<organism evidence="4 5">
    <name type="scientific">Elusimicrobium minutum (strain Pei191)</name>
    <dbReference type="NCBI Taxonomy" id="445932"/>
    <lineage>
        <taxon>Bacteria</taxon>
        <taxon>Pseudomonadati</taxon>
        <taxon>Elusimicrobiota</taxon>
        <taxon>Elusimicrobia</taxon>
        <taxon>Elusimicrobiales</taxon>
        <taxon>Elusimicrobiaceae</taxon>
        <taxon>Elusimicrobium</taxon>
    </lineage>
</organism>
<dbReference type="PANTHER" id="PTHR43038:SF3">
    <property type="entry name" value="ABC TRANSPORTER G FAMILY MEMBER 20 ISOFORM X1"/>
    <property type="match status" value="1"/>
</dbReference>